<dbReference type="AlphaFoldDB" id="C4GI94"/>
<feature type="region of interest" description="Disordered" evidence="1">
    <location>
        <begin position="16"/>
        <end position="45"/>
    </location>
</feature>
<reference evidence="2" key="1">
    <citation type="submission" date="2009-04" db="EMBL/GenBank/DDBJ databases">
        <authorList>
            <person name="Weinstock G."/>
            <person name="Sodergren E."/>
            <person name="Clifton S."/>
            <person name="Fulton L."/>
            <person name="Fulton B."/>
            <person name="Courtney L."/>
            <person name="Fronick C."/>
            <person name="Harrison M."/>
            <person name="Strong C."/>
            <person name="Farmer C."/>
            <person name="Delahaunty K."/>
            <person name="Markovic C."/>
            <person name="Hall O."/>
            <person name="Minx P."/>
            <person name="Tomlinson C."/>
            <person name="Mitreva M."/>
            <person name="Nelson J."/>
            <person name="Hou S."/>
            <person name="Wollam A."/>
            <person name="Pepin K.H."/>
            <person name="Johnson M."/>
            <person name="Bhonagiri V."/>
            <person name="Nash W.E."/>
            <person name="Warren W."/>
            <person name="Chinwalla A."/>
            <person name="Mardis E.R."/>
            <person name="Wilson R.K."/>
        </authorList>
    </citation>
    <scope>NUCLEOTIDE SEQUENCE [LARGE SCALE GENOMIC DNA]</scope>
    <source>
        <strain evidence="2">ATCC 51147</strain>
    </source>
</reference>
<dbReference type="EMBL" id="ACJW02000002">
    <property type="protein sequence ID" value="EEP68682.1"/>
    <property type="molecule type" value="Genomic_DNA"/>
</dbReference>
<keyword evidence="3" id="KW-1185">Reference proteome</keyword>
<dbReference type="STRING" id="629741.GCWU000324_00586"/>
<evidence type="ECO:0000256" key="1">
    <source>
        <dbReference type="SAM" id="MobiDB-lite"/>
    </source>
</evidence>
<name>C4GI94_9NEIS</name>
<evidence type="ECO:0000313" key="2">
    <source>
        <dbReference type="EMBL" id="EEP68682.1"/>
    </source>
</evidence>
<gene>
    <name evidence="2" type="ORF">GCWU000324_00586</name>
</gene>
<dbReference type="Proteomes" id="UP000003009">
    <property type="component" value="Unassembled WGS sequence"/>
</dbReference>
<protein>
    <submittedName>
        <fullName evidence="2">Uncharacterized protein</fullName>
    </submittedName>
</protein>
<comment type="caution">
    <text evidence="2">The sequence shown here is derived from an EMBL/GenBank/DDBJ whole genome shotgun (WGS) entry which is preliminary data.</text>
</comment>
<sequence>MGRKCKRFDRLVILPFITPHSNHHPKHHPKRKQRQPEIQQNPNLS</sequence>
<organism evidence="2 3">
    <name type="scientific">Kingella oralis ATCC 51147</name>
    <dbReference type="NCBI Taxonomy" id="629741"/>
    <lineage>
        <taxon>Bacteria</taxon>
        <taxon>Pseudomonadati</taxon>
        <taxon>Pseudomonadota</taxon>
        <taxon>Betaproteobacteria</taxon>
        <taxon>Neisseriales</taxon>
        <taxon>Neisseriaceae</taxon>
        <taxon>Kingella</taxon>
    </lineage>
</organism>
<feature type="compositionally biased region" description="Basic residues" evidence="1">
    <location>
        <begin position="21"/>
        <end position="33"/>
    </location>
</feature>
<evidence type="ECO:0000313" key="3">
    <source>
        <dbReference type="Proteomes" id="UP000003009"/>
    </source>
</evidence>
<proteinExistence type="predicted"/>
<dbReference type="HOGENOM" id="CLU_3200903_0_0_4"/>
<accession>C4GI94</accession>